<feature type="transmembrane region" description="Helical" evidence="5">
    <location>
        <begin position="135"/>
        <end position="157"/>
    </location>
</feature>
<keyword evidence="3 5" id="KW-1133">Transmembrane helix</keyword>
<feature type="domain" description="Major facilitator superfamily (MFS) profile" evidence="6">
    <location>
        <begin position="1"/>
        <end position="425"/>
    </location>
</feature>
<dbReference type="SUPFAM" id="SSF103473">
    <property type="entry name" value="MFS general substrate transporter"/>
    <property type="match status" value="1"/>
</dbReference>
<proteinExistence type="predicted"/>
<dbReference type="PANTHER" id="PTHR11662">
    <property type="entry name" value="SOLUTE CARRIER FAMILY 17"/>
    <property type="match status" value="1"/>
</dbReference>
<dbReference type="InterPro" id="IPR036259">
    <property type="entry name" value="MFS_trans_sf"/>
</dbReference>
<evidence type="ECO:0000259" key="6">
    <source>
        <dbReference type="PROSITE" id="PS50850"/>
    </source>
</evidence>
<reference evidence="7 8" key="1">
    <citation type="submission" date="2022-01" db="EMBL/GenBank/DDBJ databases">
        <title>A chromosomal length assembly of Cordylochernes scorpioides.</title>
        <authorList>
            <person name="Zeh D."/>
            <person name="Zeh J."/>
        </authorList>
    </citation>
    <scope>NUCLEOTIDE SEQUENCE [LARGE SCALE GENOMIC DNA]</scope>
    <source>
        <strain evidence="7">IN4F17</strain>
        <tissue evidence="7">Whole Body</tissue>
    </source>
</reference>
<keyword evidence="2 5" id="KW-0812">Transmembrane</keyword>
<dbReference type="PROSITE" id="PS50850">
    <property type="entry name" value="MFS"/>
    <property type="match status" value="1"/>
</dbReference>
<feature type="transmembrane region" description="Helical" evidence="5">
    <location>
        <begin position="401"/>
        <end position="423"/>
    </location>
</feature>
<evidence type="ECO:0000256" key="4">
    <source>
        <dbReference type="ARBA" id="ARBA00023136"/>
    </source>
</evidence>
<dbReference type="InterPro" id="IPR011701">
    <property type="entry name" value="MFS"/>
</dbReference>
<dbReference type="InterPro" id="IPR050382">
    <property type="entry name" value="MFS_Na/Anion_cotransporter"/>
</dbReference>
<accession>A0ABY6K1E9</accession>
<organism evidence="7 8">
    <name type="scientific">Cordylochernes scorpioides</name>
    <dbReference type="NCBI Taxonomy" id="51811"/>
    <lineage>
        <taxon>Eukaryota</taxon>
        <taxon>Metazoa</taxon>
        <taxon>Ecdysozoa</taxon>
        <taxon>Arthropoda</taxon>
        <taxon>Chelicerata</taxon>
        <taxon>Arachnida</taxon>
        <taxon>Pseudoscorpiones</taxon>
        <taxon>Cheliferoidea</taxon>
        <taxon>Chernetidae</taxon>
        <taxon>Cordylochernes</taxon>
    </lineage>
</organism>
<feature type="transmembrane region" description="Helical" evidence="5">
    <location>
        <begin position="100"/>
        <end position="123"/>
    </location>
</feature>
<protein>
    <submittedName>
        <fullName evidence="7">SLC17A2</fullName>
    </submittedName>
</protein>
<feature type="transmembrane region" description="Helical" evidence="5">
    <location>
        <begin position="47"/>
        <end position="67"/>
    </location>
</feature>
<evidence type="ECO:0000256" key="2">
    <source>
        <dbReference type="ARBA" id="ARBA00022692"/>
    </source>
</evidence>
<feature type="transmembrane region" description="Helical" evidence="5">
    <location>
        <begin position="163"/>
        <end position="186"/>
    </location>
</feature>
<dbReference type="Proteomes" id="UP001235939">
    <property type="component" value="Chromosome 02"/>
</dbReference>
<evidence type="ECO:0000256" key="3">
    <source>
        <dbReference type="ARBA" id="ARBA00022989"/>
    </source>
</evidence>
<evidence type="ECO:0000313" key="8">
    <source>
        <dbReference type="Proteomes" id="UP001235939"/>
    </source>
</evidence>
<feature type="transmembrane region" description="Helical" evidence="5">
    <location>
        <begin position="369"/>
        <end position="389"/>
    </location>
</feature>
<feature type="transmembrane region" description="Helical" evidence="5">
    <location>
        <begin position="74"/>
        <end position="94"/>
    </location>
</feature>
<comment type="subcellular location">
    <subcellularLocation>
        <location evidence="1">Membrane</location>
        <topology evidence="1">Multi-pass membrane protein</topology>
    </subcellularLocation>
</comment>
<feature type="transmembrane region" description="Helical" evidence="5">
    <location>
        <begin position="331"/>
        <end position="349"/>
    </location>
</feature>
<dbReference type="EMBL" id="CP092864">
    <property type="protein sequence ID" value="UYV62380.1"/>
    <property type="molecule type" value="Genomic_DNA"/>
</dbReference>
<evidence type="ECO:0000256" key="1">
    <source>
        <dbReference type="ARBA" id="ARBA00004141"/>
    </source>
</evidence>
<dbReference type="InterPro" id="IPR020846">
    <property type="entry name" value="MFS_dom"/>
</dbReference>
<dbReference type="Pfam" id="PF07690">
    <property type="entry name" value="MFS_1"/>
    <property type="match status" value="1"/>
</dbReference>
<keyword evidence="8" id="KW-1185">Reference proteome</keyword>
<dbReference type="PANTHER" id="PTHR11662:SF399">
    <property type="entry name" value="FI19708P1-RELATED"/>
    <property type="match status" value="1"/>
</dbReference>
<keyword evidence="4 5" id="KW-0472">Membrane</keyword>
<sequence>MVAPVNISSLDHGAEGCPVVGGNFSDDNSTPKKPVGEFLWSPKVQGMLVGAFYYGYITSQMVGGWVAEVLGARWLFTLAVLASSAATLALPWAAPLGASATFGLRLGCGLAQGMAYTALYAAMGRWAPPRERASLLAVAMTGNQVGSILGMLATGFLCLNPGWRAPFVIFGSSGLLAAIMVFLVVYNEPVEHPRISPQELTYLTQNLPHISSGTEKKKTQIPWKSLLTSGPVWTLTVTKTCWTWGFYTMLTKLPMYLDQVLHIPITQNGVINASMYLTQSITGIVAGYLADLFLHRRVASITAIRKGFEAAALLGTAASTAVLPQLGCQQGAVIAVLVVALGCLGLNQGGDNPNVVDLAPDHAGTIFGISNGLSAITGILAPLVAGFLLEDQPGSITRWSTVFYLAAGLFAMGMVVFCAFGTAHVQPWSSAYIGEEKQATNGLQLK</sequence>
<evidence type="ECO:0000256" key="5">
    <source>
        <dbReference type="SAM" id="Phobius"/>
    </source>
</evidence>
<gene>
    <name evidence="7" type="ORF">LAZ67_2000337</name>
</gene>
<evidence type="ECO:0000313" key="7">
    <source>
        <dbReference type="EMBL" id="UYV62380.1"/>
    </source>
</evidence>
<dbReference type="Gene3D" id="1.20.1250.20">
    <property type="entry name" value="MFS general substrate transporter like domains"/>
    <property type="match status" value="2"/>
</dbReference>
<name>A0ABY6K1E9_9ARAC</name>